<organism evidence="1 2">
    <name type="scientific">Diphasiastrum complanatum</name>
    <name type="common">Issler's clubmoss</name>
    <name type="synonym">Lycopodium complanatum</name>
    <dbReference type="NCBI Taxonomy" id="34168"/>
    <lineage>
        <taxon>Eukaryota</taxon>
        <taxon>Viridiplantae</taxon>
        <taxon>Streptophyta</taxon>
        <taxon>Embryophyta</taxon>
        <taxon>Tracheophyta</taxon>
        <taxon>Lycopodiopsida</taxon>
        <taxon>Lycopodiales</taxon>
        <taxon>Lycopodiaceae</taxon>
        <taxon>Lycopodioideae</taxon>
        <taxon>Diphasiastrum</taxon>
    </lineage>
</organism>
<evidence type="ECO:0000313" key="1">
    <source>
        <dbReference type="EMBL" id="KAJ7561889.1"/>
    </source>
</evidence>
<sequence length="393" mass="44280">MSLFNEDKRELGKEGMNEGDMEPSAAAGALSSPLPVQQSVLQQRYVRGEDEQPKVAHDRFEREEELPVIDLAVLACGSEHDKSNCRLRMLRACQEWGFFRLVNHSLPIHLMRQMDAAARRFFSLSLDEKLENKDPEGGTLGYCSGAQDGYNLQGYWQESLQFPGEKDTRKAFLDRTMQHNRNDFRDVMEEYCENVHKLAEKLTEHLAVALGLPSAHFSKNCSPSVVRFSFYPPCPDPASTLGVVPHTDAFVVTILQQDDVSGLQILKDGNWITVRTQPDTLIVNVGDMLQIWSNDILSSVVHRVVVNSESSRLTTALFFGPIPKIVIQPHSDLATAEHPLQKFRPFTFEEYMGTVERAELVGKDVLDSFRVYHTSIDEQVTNLAQLTEAISAK</sequence>
<protein>
    <submittedName>
        <fullName evidence="1">Uncharacterized protein</fullName>
    </submittedName>
</protein>
<keyword evidence="2" id="KW-1185">Reference proteome</keyword>
<dbReference type="EMBL" id="CM055094">
    <property type="protein sequence ID" value="KAJ7561889.1"/>
    <property type="molecule type" value="Genomic_DNA"/>
</dbReference>
<gene>
    <name evidence="1" type="ORF">O6H91_03G045800</name>
</gene>
<name>A0ACC2E5X1_DIPCM</name>
<proteinExistence type="predicted"/>
<comment type="caution">
    <text evidence="1">The sequence shown here is derived from an EMBL/GenBank/DDBJ whole genome shotgun (WGS) entry which is preliminary data.</text>
</comment>
<dbReference type="Proteomes" id="UP001162992">
    <property type="component" value="Chromosome 3"/>
</dbReference>
<accession>A0ACC2E5X1</accession>
<reference evidence="2" key="1">
    <citation type="journal article" date="2024" name="Proc. Natl. Acad. Sci. U.S.A.">
        <title>Extraordinary preservation of gene collinearity over three hundred million years revealed in homosporous lycophytes.</title>
        <authorList>
            <person name="Li C."/>
            <person name="Wickell D."/>
            <person name="Kuo L.Y."/>
            <person name="Chen X."/>
            <person name="Nie B."/>
            <person name="Liao X."/>
            <person name="Peng D."/>
            <person name="Ji J."/>
            <person name="Jenkins J."/>
            <person name="Williams M."/>
            <person name="Shu S."/>
            <person name="Plott C."/>
            <person name="Barry K."/>
            <person name="Rajasekar S."/>
            <person name="Grimwood J."/>
            <person name="Han X."/>
            <person name="Sun S."/>
            <person name="Hou Z."/>
            <person name="He W."/>
            <person name="Dai G."/>
            <person name="Sun C."/>
            <person name="Schmutz J."/>
            <person name="Leebens-Mack J.H."/>
            <person name="Li F.W."/>
            <person name="Wang L."/>
        </authorList>
    </citation>
    <scope>NUCLEOTIDE SEQUENCE [LARGE SCALE GENOMIC DNA]</scope>
    <source>
        <strain evidence="2">cv. PW_Plant_1</strain>
    </source>
</reference>
<evidence type="ECO:0000313" key="2">
    <source>
        <dbReference type="Proteomes" id="UP001162992"/>
    </source>
</evidence>